<feature type="region of interest" description="Disordered" evidence="3">
    <location>
        <begin position="150"/>
        <end position="179"/>
    </location>
</feature>
<evidence type="ECO:0008006" key="6">
    <source>
        <dbReference type="Google" id="ProtNLM"/>
    </source>
</evidence>
<protein>
    <recommendedName>
        <fullName evidence="6">Galactose oxidase</fullName>
    </recommendedName>
</protein>
<keyword evidence="5" id="KW-1185">Reference proteome</keyword>
<accession>A0ABW9XNT3</accession>
<dbReference type="InterPro" id="IPR011043">
    <property type="entry name" value="Gal_Oxase/kelch_b-propeller"/>
</dbReference>
<dbReference type="PANTHER" id="PTHR46093:SF18">
    <property type="entry name" value="FIBRONECTIN TYPE-III DOMAIN-CONTAINING PROTEIN"/>
    <property type="match status" value="1"/>
</dbReference>
<evidence type="ECO:0000256" key="1">
    <source>
        <dbReference type="ARBA" id="ARBA00022441"/>
    </source>
</evidence>
<evidence type="ECO:0000256" key="2">
    <source>
        <dbReference type="ARBA" id="ARBA00022737"/>
    </source>
</evidence>
<dbReference type="RefSeq" id="WP_161743076.1">
    <property type="nucleotide sequence ID" value="NZ_JAAAMV010000005.1"/>
</dbReference>
<sequence length="432" mass="45776">MKLHAQAGKHRLATLVLDMFGSGQVAPAEAAPAAAEGFDRSPWKQETFAAGPQPAARFAAAMGYDEDTGETVLFGGADAGCDVMNDTWTWDGERWTDRTPADPGDSPAPRQYGGMVYAGPGKGMLLFGGENLDYADKTWLWDGTKWKDATPADAGASKETEAGTYTGAGPETRIDAGTDAGAGSNTLIDAGTGAGSEARAIANWMRSPSPRIQFAMAYIGNGEVLLYGGFGPGGALRDTWIWNGTGWRDATPADPNDSPTSSHRTCMAYDRKNKQAVLFGGYTDAPPYLTNATWTWDGRKWTLRTPAASPSPRVFASMAYDAIGGKTILVGGEANYAPKQDAWLWDGSNWTEQTASNPPDLSLAAMAYDTRRGQSVLFGGYDGSVLSANTWTQRIACAANVNAPRPATAGHDAATRPKMAPGFGWITSRTRG</sequence>
<dbReference type="PANTHER" id="PTHR46093">
    <property type="entry name" value="ACYL-COA-BINDING DOMAIN-CONTAINING PROTEIN 5"/>
    <property type="match status" value="1"/>
</dbReference>
<feature type="compositionally biased region" description="Basic and acidic residues" evidence="3">
    <location>
        <begin position="150"/>
        <end position="161"/>
    </location>
</feature>
<reference evidence="4 5" key="1">
    <citation type="submission" date="2020-01" db="EMBL/GenBank/DDBJ databases">
        <title>Paenibacillus soybeanensis sp. nov. isolated from the nodules of soybean (Glycine max(L.) Merr).</title>
        <authorList>
            <person name="Wang H."/>
        </authorList>
    </citation>
    <scope>NUCLEOTIDE SEQUENCE [LARGE SCALE GENOMIC DNA]</scope>
    <source>
        <strain evidence="4 5">T1</strain>
    </source>
</reference>
<evidence type="ECO:0000256" key="3">
    <source>
        <dbReference type="SAM" id="MobiDB-lite"/>
    </source>
</evidence>
<comment type="caution">
    <text evidence="4">The sequence shown here is derived from an EMBL/GenBank/DDBJ whole genome shotgun (WGS) entry which is preliminary data.</text>
</comment>
<keyword evidence="1" id="KW-0880">Kelch repeat</keyword>
<proteinExistence type="predicted"/>
<dbReference type="SUPFAM" id="SSF117281">
    <property type="entry name" value="Kelch motif"/>
    <property type="match status" value="1"/>
</dbReference>
<evidence type="ECO:0000313" key="5">
    <source>
        <dbReference type="Proteomes" id="UP000665561"/>
    </source>
</evidence>
<gene>
    <name evidence="4" type="ORF">GT019_10390</name>
</gene>
<dbReference type="Gene3D" id="2.120.10.80">
    <property type="entry name" value="Kelch-type beta propeller"/>
    <property type="match status" value="2"/>
</dbReference>
<name>A0ABW9XNT3_9BACL</name>
<keyword evidence="2" id="KW-0677">Repeat</keyword>
<organism evidence="4 5">
    <name type="scientific">Paenibacillus glycinis</name>
    <dbReference type="NCBI Taxonomy" id="2697035"/>
    <lineage>
        <taxon>Bacteria</taxon>
        <taxon>Bacillati</taxon>
        <taxon>Bacillota</taxon>
        <taxon>Bacilli</taxon>
        <taxon>Bacillales</taxon>
        <taxon>Paenibacillaceae</taxon>
        <taxon>Paenibacillus</taxon>
    </lineage>
</organism>
<dbReference type="Proteomes" id="UP000665561">
    <property type="component" value="Unassembled WGS sequence"/>
</dbReference>
<dbReference type="EMBL" id="JAAAMV010000005">
    <property type="protein sequence ID" value="NBD24279.1"/>
    <property type="molecule type" value="Genomic_DNA"/>
</dbReference>
<dbReference type="InterPro" id="IPR015915">
    <property type="entry name" value="Kelch-typ_b-propeller"/>
</dbReference>
<dbReference type="SUPFAM" id="SSF50965">
    <property type="entry name" value="Galactose oxidase, central domain"/>
    <property type="match status" value="1"/>
</dbReference>
<evidence type="ECO:0000313" key="4">
    <source>
        <dbReference type="EMBL" id="NBD24279.1"/>
    </source>
</evidence>